<evidence type="ECO:0000313" key="3">
    <source>
        <dbReference type="EMBL" id="CDT20322.1"/>
    </source>
</evidence>
<evidence type="ECO:0000259" key="1">
    <source>
        <dbReference type="Pfam" id="PF08878"/>
    </source>
</evidence>
<feature type="domain" description="CD-NTase associated protein 4-like DNA endonuclease" evidence="2">
    <location>
        <begin position="11"/>
        <end position="239"/>
    </location>
</feature>
<feature type="domain" description="Anti-bacteriophage protein A/HamA C-terminal" evidence="1">
    <location>
        <begin position="315"/>
        <end position="569"/>
    </location>
</feature>
<dbReference type="Pfam" id="PF08878">
    <property type="entry name" value="HamA"/>
    <property type="match status" value="1"/>
</dbReference>
<dbReference type="InterPro" id="IPR025382">
    <property type="entry name" value="Cap4-like_endonuclease_dom"/>
</dbReference>
<evidence type="ECO:0000313" key="4">
    <source>
        <dbReference type="Proteomes" id="UP000049077"/>
    </source>
</evidence>
<dbReference type="InterPro" id="IPR014976">
    <property type="entry name" value="AbpA_HamA_C"/>
</dbReference>
<reference evidence="3 4" key="1">
    <citation type="submission" date="2014-06" db="EMBL/GenBank/DDBJ databases">
        <authorList>
            <person name="Le Roux F."/>
        </authorList>
    </citation>
    <scope>NUCLEOTIDE SEQUENCE [LARGE SCALE GENOMIC DNA]</scope>
    <source>
        <strain evidence="3 4">J5-4</strain>
    </source>
</reference>
<organism evidence="3 4">
    <name type="scientific">Vibrio crassostreae</name>
    <dbReference type="NCBI Taxonomy" id="246167"/>
    <lineage>
        <taxon>Bacteria</taxon>
        <taxon>Pseudomonadati</taxon>
        <taxon>Pseudomonadota</taxon>
        <taxon>Gammaproteobacteria</taxon>
        <taxon>Vibrionales</taxon>
        <taxon>Vibrionaceae</taxon>
        <taxon>Vibrio</taxon>
    </lineage>
</organism>
<dbReference type="RefSeq" id="WP_048660815.1">
    <property type="nucleotide sequence ID" value="NZ_CAWMAN010000096.1"/>
</dbReference>
<comment type="caution">
    <text evidence="3">The sequence shown here is derived from an EMBL/GenBank/DDBJ whole genome shotgun (WGS) entry which is preliminary data.</text>
</comment>
<evidence type="ECO:0008006" key="5">
    <source>
        <dbReference type="Google" id="ProtNLM"/>
    </source>
</evidence>
<name>A0ABM9QRI3_9VIBR</name>
<dbReference type="Pfam" id="PF14130">
    <property type="entry name" value="Cap4_nuclease"/>
    <property type="match status" value="1"/>
</dbReference>
<keyword evidence="4" id="KW-1185">Reference proteome</keyword>
<sequence>MSLNEMEQSDSGGPSALKGFNYQNVVAAYYVLKMLEDKNLKAVRCEVVDDVDVIYGDRIEYVQAKTTEKDTKWCVAEFADAKTDIVPPTGKQRVNQTVSKEDSILHKSILCDKRKGTLPAFFRIITQRDVTDALKYLKTQIDIRSEKLDLRPKLLKSLRSSVERNRPKKLAPFTSPNGNDVEYWLDHAEWEVIQSQELLDLRCTKLIRQAAHRKRIFLSENGDPERILCSLLDSLFRKGQKSRILNSMADKSYHRNDFLPWFENEIEHYTNLTNQHVKVYSTNQTELQAVLSSFFKNDSIYHASNDEGVKECIGLQGEYHRRQYGYDLIAHNLYGWFHEVLLLPNEIADHTATRITDNFKLLTRRYRQEASFLNKLIAKALLHSTIRTTYKSQPIPASLHVDDEKNTCFDNIHIILNTHKSDTLLMGFSHLINEASDQSLEAILQEFHALLASKAFSSQKEKVLIAKKDNYLLDHDINDILDANSSLDRNLDRFKFAFFIGYESQHLHCNSKSMDQDFEKQLVSEATNRFKHLVDQLITVDDFYKELHIEAYLYPVPSLASLLNEVQNQVAAQWKTP</sequence>
<dbReference type="EMBL" id="CCJX01000071">
    <property type="protein sequence ID" value="CDT20322.1"/>
    <property type="molecule type" value="Genomic_DNA"/>
</dbReference>
<evidence type="ECO:0000259" key="2">
    <source>
        <dbReference type="Pfam" id="PF14130"/>
    </source>
</evidence>
<gene>
    <name evidence="3" type="ORF">VCR4J5_1620024</name>
</gene>
<protein>
    <recommendedName>
        <fullName evidence="5">DUF4297 domain-containing protein</fullName>
    </recommendedName>
</protein>
<proteinExistence type="predicted"/>
<accession>A0ABM9QRI3</accession>
<dbReference type="Proteomes" id="UP000049077">
    <property type="component" value="Unassembled WGS sequence"/>
</dbReference>